<evidence type="ECO:0000313" key="3">
    <source>
        <dbReference type="Proteomes" id="UP000027192"/>
    </source>
</evidence>
<dbReference type="Pfam" id="PF01494">
    <property type="entry name" value="FAD_binding_3"/>
    <property type="match status" value="1"/>
</dbReference>
<evidence type="ECO:0000313" key="2">
    <source>
        <dbReference type="EMBL" id="KDM92660.1"/>
    </source>
</evidence>
<reference evidence="2 3" key="1">
    <citation type="submission" date="2014-04" db="EMBL/GenBank/DDBJ databases">
        <title>Draft genome sequence of Photobacterium halotolerans S2753: a solonamide, ngercheumicin and holomycin producer.</title>
        <authorList>
            <person name="Machado H.R."/>
            <person name="Gram L."/>
        </authorList>
    </citation>
    <scope>NUCLEOTIDE SEQUENCE [LARGE SCALE GENOMIC DNA]</scope>
    <source>
        <strain evidence="2 3">S2753</strain>
    </source>
</reference>
<dbReference type="AlphaFoldDB" id="A0A066RQG5"/>
<accession>A0A066RQG5</accession>
<name>A0A066RQG5_9GAMM</name>
<evidence type="ECO:0000259" key="1">
    <source>
        <dbReference type="Pfam" id="PF01494"/>
    </source>
</evidence>
<keyword evidence="3" id="KW-1185">Reference proteome</keyword>
<dbReference type="EMBL" id="JMIB01000006">
    <property type="protein sequence ID" value="KDM92660.1"/>
    <property type="molecule type" value="Genomic_DNA"/>
</dbReference>
<dbReference type="SUPFAM" id="SSF51905">
    <property type="entry name" value="FAD/NAD(P)-binding domain"/>
    <property type="match status" value="1"/>
</dbReference>
<comment type="caution">
    <text evidence="2">The sequence shown here is derived from an EMBL/GenBank/DDBJ whole genome shotgun (WGS) entry which is preliminary data.</text>
</comment>
<dbReference type="InterPro" id="IPR036188">
    <property type="entry name" value="FAD/NAD-bd_sf"/>
</dbReference>
<dbReference type="PANTHER" id="PTHR43747:SF1">
    <property type="entry name" value="SLR1998 PROTEIN"/>
    <property type="match status" value="1"/>
</dbReference>
<dbReference type="Gene3D" id="3.50.50.60">
    <property type="entry name" value="FAD/NAD(P)-binding domain"/>
    <property type="match status" value="1"/>
</dbReference>
<proteinExistence type="predicted"/>
<dbReference type="Gene3D" id="3.30.9.100">
    <property type="match status" value="1"/>
</dbReference>
<dbReference type="GO" id="GO:0071949">
    <property type="term" value="F:FAD binding"/>
    <property type="evidence" value="ECO:0007669"/>
    <property type="project" value="InterPro"/>
</dbReference>
<feature type="domain" description="FAD-binding" evidence="1">
    <location>
        <begin position="7"/>
        <end position="325"/>
    </location>
</feature>
<gene>
    <name evidence="2" type="ORF">EA58_04600</name>
</gene>
<sequence>MTQIIQTQIAVIGAGVGGCIAALALSRHFDVVLIDQHPECPPKVGECLPPAAGRILRELGLLDAFQQHQTIHLPCHGIRSRWGSKTCFINDNLNNPDGLGWQLDRAGFENWLRQQVVARNVRCLWPARPVAVQQGRDGWLLQLQGTGTQQRYALPCHFVIDASGRRSAFAAMLGIRRQAFDKQVALWASRDGQRDDLHHDLLATLSACEYGWWYSARLPGQRRVLALQTDADLPEHGLHLNAERFFQMAMAQKEIASLITSSSVAQQHWQLHGKTSANTTRLKQYAGFRWAAIGDAACSFNPLSSQGMFNAMATAMQLADQLTHTALDDPQALAALSHTHSEQITSVWQHYLDHHQHYYLQEQRWPDKPYWQRRHQSLSLET</sequence>
<dbReference type="InterPro" id="IPR002938">
    <property type="entry name" value="FAD-bd"/>
</dbReference>
<dbReference type="RefSeq" id="WP_036749425.1">
    <property type="nucleotide sequence ID" value="NZ_JAGSGC010000005.1"/>
</dbReference>
<dbReference type="STRING" id="1654360.EA58_04600"/>
<organism evidence="2 3">
    <name type="scientific">Photobacterium galatheae</name>
    <dbReference type="NCBI Taxonomy" id="1654360"/>
    <lineage>
        <taxon>Bacteria</taxon>
        <taxon>Pseudomonadati</taxon>
        <taxon>Pseudomonadota</taxon>
        <taxon>Gammaproteobacteria</taxon>
        <taxon>Vibrionales</taxon>
        <taxon>Vibrionaceae</taxon>
        <taxon>Photobacterium</taxon>
    </lineage>
</organism>
<protein>
    <recommendedName>
        <fullName evidence="1">FAD-binding domain-containing protein</fullName>
    </recommendedName>
</protein>
<dbReference type="InterPro" id="IPR050816">
    <property type="entry name" value="Flavin-dep_Halogenase_NPB"/>
</dbReference>
<dbReference type="Proteomes" id="UP000027192">
    <property type="component" value="Unassembled WGS sequence"/>
</dbReference>
<dbReference type="PANTHER" id="PTHR43747">
    <property type="entry name" value="FAD-BINDING PROTEIN"/>
    <property type="match status" value="1"/>
</dbReference>